<evidence type="ECO:0000256" key="2">
    <source>
        <dbReference type="ARBA" id="ARBA00007613"/>
    </source>
</evidence>
<organism evidence="12 13">
    <name type="scientific">Lysobacter niastensis</name>
    <dbReference type="NCBI Taxonomy" id="380629"/>
    <lineage>
        <taxon>Bacteria</taxon>
        <taxon>Pseudomonadati</taxon>
        <taxon>Pseudomonadota</taxon>
        <taxon>Gammaproteobacteria</taxon>
        <taxon>Lysobacterales</taxon>
        <taxon>Lysobacteraceae</taxon>
        <taxon>Lysobacter</taxon>
    </lineage>
</organism>
<accession>A0ABU1W973</accession>
<feature type="coiled-coil region" evidence="11">
    <location>
        <begin position="233"/>
        <end position="260"/>
    </location>
</feature>
<evidence type="ECO:0000256" key="8">
    <source>
        <dbReference type="ARBA" id="ARBA00023288"/>
    </source>
</evidence>
<evidence type="ECO:0000313" key="13">
    <source>
        <dbReference type="Proteomes" id="UP001251524"/>
    </source>
</evidence>
<dbReference type="NCBIfam" id="TIGR01845">
    <property type="entry name" value="outer_NodT"/>
    <property type="match status" value="1"/>
</dbReference>
<comment type="subcellular location">
    <subcellularLocation>
        <location evidence="10">Cell outer membrane</location>
        <topology evidence="10">Lipid-anchor</topology>
    </subcellularLocation>
    <subcellularLocation>
        <location evidence="1">Membrane</location>
    </subcellularLocation>
</comment>
<dbReference type="RefSeq" id="WP_430539513.1">
    <property type="nucleotide sequence ID" value="NZ_JAVDVY010000001.1"/>
</dbReference>
<evidence type="ECO:0000256" key="1">
    <source>
        <dbReference type="ARBA" id="ARBA00004370"/>
    </source>
</evidence>
<dbReference type="InterPro" id="IPR010131">
    <property type="entry name" value="MdtP/NodT-like"/>
</dbReference>
<evidence type="ECO:0000256" key="5">
    <source>
        <dbReference type="ARBA" id="ARBA00022729"/>
    </source>
</evidence>
<protein>
    <submittedName>
        <fullName evidence="12">NodT family efflux transporter outer membrane factor (OMF) lipoprotein</fullName>
    </submittedName>
</protein>
<reference evidence="12 13" key="1">
    <citation type="submission" date="2023-07" db="EMBL/GenBank/DDBJ databases">
        <title>Sorghum-associated microbial communities from plants grown in Nebraska, USA.</title>
        <authorList>
            <person name="Schachtman D."/>
        </authorList>
    </citation>
    <scope>NUCLEOTIDE SEQUENCE [LARGE SCALE GENOMIC DNA]</scope>
    <source>
        <strain evidence="12 13">BE198</strain>
    </source>
</reference>
<dbReference type="InterPro" id="IPR003423">
    <property type="entry name" value="OMP_efflux"/>
</dbReference>
<dbReference type="PANTHER" id="PTHR30203:SF20">
    <property type="entry name" value="MULTIDRUG RESISTANCE OUTER MEMBRANE PROTEIN MDTP-RELATED"/>
    <property type="match status" value="1"/>
</dbReference>
<comment type="function">
    <text evidence="9">Could be involved in resistance to puromycin, acriflavine and tetraphenylarsonium chloride.</text>
</comment>
<keyword evidence="4 10" id="KW-0812">Transmembrane</keyword>
<name>A0ABU1W973_9GAMM</name>
<dbReference type="EMBL" id="JAVDVY010000001">
    <property type="protein sequence ID" value="MDR7134142.1"/>
    <property type="molecule type" value="Genomic_DNA"/>
</dbReference>
<keyword evidence="11" id="KW-0175">Coiled coil</keyword>
<comment type="similarity">
    <text evidence="2 10">Belongs to the outer membrane factor (OMF) (TC 1.B.17) family.</text>
</comment>
<keyword evidence="6 10" id="KW-0472">Membrane</keyword>
<dbReference type="Gene3D" id="2.20.200.10">
    <property type="entry name" value="Outer membrane efflux proteins (OEP)"/>
    <property type="match status" value="1"/>
</dbReference>
<keyword evidence="7 10" id="KW-0564">Palmitate</keyword>
<comment type="caution">
    <text evidence="12">The sequence shown here is derived from an EMBL/GenBank/DDBJ whole genome shotgun (WGS) entry which is preliminary data.</text>
</comment>
<evidence type="ECO:0000313" key="12">
    <source>
        <dbReference type="EMBL" id="MDR7134142.1"/>
    </source>
</evidence>
<evidence type="ECO:0000256" key="3">
    <source>
        <dbReference type="ARBA" id="ARBA00022452"/>
    </source>
</evidence>
<evidence type="ECO:0000256" key="10">
    <source>
        <dbReference type="RuleBase" id="RU362097"/>
    </source>
</evidence>
<evidence type="ECO:0000256" key="4">
    <source>
        <dbReference type="ARBA" id="ARBA00022692"/>
    </source>
</evidence>
<dbReference type="Proteomes" id="UP001251524">
    <property type="component" value="Unassembled WGS sequence"/>
</dbReference>
<dbReference type="SUPFAM" id="SSF56954">
    <property type="entry name" value="Outer membrane efflux proteins (OEP)"/>
    <property type="match status" value="1"/>
</dbReference>
<dbReference type="Gene3D" id="1.20.1600.10">
    <property type="entry name" value="Outer membrane efflux proteins (OEP)"/>
    <property type="match status" value="1"/>
</dbReference>
<dbReference type="PROSITE" id="PS51257">
    <property type="entry name" value="PROKAR_LIPOPROTEIN"/>
    <property type="match status" value="1"/>
</dbReference>
<gene>
    <name evidence="12" type="ORF">J2X06_001326</name>
</gene>
<proteinExistence type="inferred from homology"/>
<dbReference type="PANTHER" id="PTHR30203">
    <property type="entry name" value="OUTER MEMBRANE CATION EFFLUX PROTEIN"/>
    <property type="match status" value="1"/>
</dbReference>
<evidence type="ECO:0000256" key="11">
    <source>
        <dbReference type="SAM" id="Coils"/>
    </source>
</evidence>
<keyword evidence="3 10" id="KW-1134">Transmembrane beta strand</keyword>
<evidence type="ECO:0000256" key="6">
    <source>
        <dbReference type="ARBA" id="ARBA00023136"/>
    </source>
</evidence>
<keyword evidence="8 10" id="KW-0449">Lipoprotein</keyword>
<keyword evidence="13" id="KW-1185">Reference proteome</keyword>
<dbReference type="Pfam" id="PF02321">
    <property type="entry name" value="OEP"/>
    <property type="match status" value="2"/>
</dbReference>
<evidence type="ECO:0000256" key="7">
    <source>
        <dbReference type="ARBA" id="ARBA00023139"/>
    </source>
</evidence>
<sequence length="501" mass="52528">MAFLPPRPPSGLKPVLTALTVALILAGCASSRGLAPEGRLLDADSLQTQRSLSGAAASDAAFPTQDWWTSLGDAQLDALIAEALAGTPSLDAADARVRQAVAQAGLVDAARKPTLTGTAQYSGVQLPETIAPEPLGGSYLGVGVLGLGFNYTFDLWGGERARWQAAVGQARAAEVDAQAARLTLSSNIARAYVMLAQAFSARDVAVADHERADKLLQLGRQRVAAGLDNQLQIRQAESALASAEQQIQASEHEVEITQNALAALLGKGPDRGRDIARPTLLKAASPKVPSMLSSELLGHRPDVVAARWRVESARHGIKASKAAFYPTLNLTAIVGLAADNVGDLFSSDALLMAGGPALSLPIFDGGRLRNQLARSDAEYDLAVAQYNQTLVGAVREVTDAVQSARSFDAQIVSATRARDAAQQAWDIASKRYRAGLGTQLDVLAAQRPLLDLDKQLTVLRAQRVAASIDLDRALGGGLVLAAPDLNNDSNDSNDLAKAPTP</sequence>
<evidence type="ECO:0000256" key="9">
    <source>
        <dbReference type="ARBA" id="ARBA00037313"/>
    </source>
</evidence>
<keyword evidence="5" id="KW-0732">Signal</keyword>